<dbReference type="GO" id="GO:0003677">
    <property type="term" value="F:DNA binding"/>
    <property type="evidence" value="ECO:0007669"/>
    <property type="project" value="InterPro"/>
</dbReference>
<accession>A0A6J5PA08</accession>
<reference evidence="5" key="1">
    <citation type="submission" date="2020-04" db="EMBL/GenBank/DDBJ databases">
        <authorList>
            <person name="Chiriac C."/>
            <person name="Salcher M."/>
            <person name="Ghai R."/>
            <person name="Kavagutti S V."/>
        </authorList>
    </citation>
    <scope>NUCLEOTIDE SEQUENCE</scope>
</reference>
<dbReference type="PANTHER" id="PTHR13370">
    <property type="entry name" value="RNA METHYLASE-RELATED"/>
    <property type="match status" value="1"/>
</dbReference>
<dbReference type="Gene3D" id="3.40.50.150">
    <property type="entry name" value="Vaccinia Virus protein VP39"/>
    <property type="match status" value="2"/>
</dbReference>
<evidence type="ECO:0000259" key="4">
    <source>
        <dbReference type="Pfam" id="PF01555"/>
    </source>
</evidence>
<dbReference type="PANTHER" id="PTHR13370:SF3">
    <property type="entry name" value="TRNA (GUANINE(10)-N2)-METHYLTRANSFERASE HOMOLOG"/>
    <property type="match status" value="1"/>
</dbReference>
<proteinExistence type="inferred from homology"/>
<dbReference type="SUPFAM" id="SSF53335">
    <property type="entry name" value="S-adenosyl-L-methionine-dependent methyltransferases"/>
    <property type="match status" value="1"/>
</dbReference>
<keyword evidence="3" id="KW-0808">Transferase</keyword>
<dbReference type="GO" id="GO:0008170">
    <property type="term" value="F:N-methyltransferase activity"/>
    <property type="evidence" value="ECO:0007669"/>
    <property type="project" value="InterPro"/>
</dbReference>
<dbReference type="CDD" id="cd02440">
    <property type="entry name" value="AdoMet_MTases"/>
    <property type="match status" value="1"/>
</dbReference>
<feature type="domain" description="DNA methylase N-4/N-6" evidence="4">
    <location>
        <begin position="22"/>
        <end position="396"/>
    </location>
</feature>
<gene>
    <name evidence="5" type="ORF">UFOVP841_29</name>
</gene>
<keyword evidence="2" id="KW-0489">Methyltransferase</keyword>
<sequence>MKYQILHGDNRDTLKTLPDNSIDAIVTDPPYGIDFLGKAWDANTGALETYQQCLRVLKPGGHILAFSAARTYHHLAVTLEAAGFEIRDQIMWIYSSGFPKSQDVGKSIERAQGKRKKLPSDNGSAIVGMGTQCSKCGKKENGSNQYKCSEDPCPLKEVLKPADNEWAGWGTALKPAHEPIALARKPMKLSIAKNCQTHGVGALNIDACRIPIEGADTRNGGADGWDRVEFGEAEPNKSDGQGYVPNDLGRFPSNVIGEIPLYQKYFYCPKVSRAERHVGFDPNSQGNIIDSEVFGKTPVCLDCGKTRNGSTKHDKCDPANIGFQERRTQRSTEVGNNHPTVKPIELMKYLIKLVTPPGGVVLDPFNGSGSTGCAAVELGYEYIGCELDANYVDIATRRIEAWYAKTNPTTYNQIFEQD</sequence>
<protein>
    <submittedName>
        <fullName evidence="5">AdoMet_MTases domain containing protein</fullName>
    </submittedName>
</protein>
<dbReference type="InterPro" id="IPR002941">
    <property type="entry name" value="DNA_methylase_N4/N6"/>
</dbReference>
<name>A0A6J5PA08_9CAUD</name>
<comment type="similarity">
    <text evidence="1">Belongs to the N(4)/N(6)-methyltransferase family.</text>
</comment>
<evidence type="ECO:0000313" key="5">
    <source>
        <dbReference type="EMBL" id="CAB4166231.1"/>
    </source>
</evidence>
<dbReference type="InterPro" id="IPR029063">
    <property type="entry name" value="SAM-dependent_MTases_sf"/>
</dbReference>
<dbReference type="PROSITE" id="PS00092">
    <property type="entry name" value="N6_MTASE"/>
    <property type="match status" value="1"/>
</dbReference>
<dbReference type="PRINTS" id="PR00508">
    <property type="entry name" value="S21N4MTFRASE"/>
</dbReference>
<dbReference type="InterPro" id="IPR002052">
    <property type="entry name" value="DNA_methylase_N6_adenine_CS"/>
</dbReference>
<organism evidence="5">
    <name type="scientific">uncultured Caudovirales phage</name>
    <dbReference type="NCBI Taxonomy" id="2100421"/>
    <lineage>
        <taxon>Viruses</taxon>
        <taxon>Duplodnaviria</taxon>
        <taxon>Heunggongvirae</taxon>
        <taxon>Uroviricota</taxon>
        <taxon>Caudoviricetes</taxon>
        <taxon>Peduoviridae</taxon>
        <taxon>Maltschvirus</taxon>
        <taxon>Maltschvirus maltsch</taxon>
    </lineage>
</organism>
<dbReference type="EMBL" id="LR796784">
    <property type="protein sequence ID" value="CAB4166231.1"/>
    <property type="molecule type" value="Genomic_DNA"/>
</dbReference>
<evidence type="ECO:0000256" key="1">
    <source>
        <dbReference type="ARBA" id="ARBA00006594"/>
    </source>
</evidence>
<dbReference type="InterPro" id="IPR001091">
    <property type="entry name" value="RM_Methyltransferase"/>
</dbReference>
<evidence type="ECO:0000256" key="2">
    <source>
        <dbReference type="ARBA" id="ARBA00022603"/>
    </source>
</evidence>
<evidence type="ECO:0000256" key="3">
    <source>
        <dbReference type="ARBA" id="ARBA00022679"/>
    </source>
</evidence>
<dbReference type="Pfam" id="PF01555">
    <property type="entry name" value="N6_N4_Mtase"/>
    <property type="match status" value="1"/>
</dbReference>
<dbReference type="GO" id="GO:0032259">
    <property type="term" value="P:methylation"/>
    <property type="evidence" value="ECO:0007669"/>
    <property type="project" value="UniProtKB-KW"/>
</dbReference>